<evidence type="ECO:0000256" key="8">
    <source>
        <dbReference type="ARBA" id="ARBA00023315"/>
    </source>
</evidence>
<dbReference type="WBParaSite" id="maker-uti_cns_0013468-snap-gene-0.3-mRNA-1">
    <property type="protein sequence ID" value="maker-uti_cns_0013468-snap-gene-0.3-mRNA-1"/>
    <property type="gene ID" value="maker-uti_cns_0013468-snap-gene-0.3"/>
</dbReference>
<feature type="transmembrane region" description="Helical" evidence="10">
    <location>
        <begin position="727"/>
        <end position="748"/>
    </location>
</feature>
<proteinExistence type="inferred from homology"/>
<feature type="transmembrane region" description="Helical" evidence="10">
    <location>
        <begin position="497"/>
        <end position="515"/>
    </location>
</feature>
<dbReference type="InterPro" id="IPR004299">
    <property type="entry name" value="MBOAT_fam"/>
</dbReference>
<evidence type="ECO:0000256" key="3">
    <source>
        <dbReference type="ARBA" id="ARBA00022679"/>
    </source>
</evidence>
<dbReference type="InterPro" id="IPR014371">
    <property type="entry name" value="Oat_ACAT_DAG_ARE"/>
</dbReference>
<evidence type="ECO:0000313" key="12">
    <source>
        <dbReference type="WBParaSite" id="maker-uti_cns_0013468-snap-gene-0.3-mRNA-1"/>
    </source>
</evidence>
<keyword evidence="5" id="KW-0256">Endoplasmic reticulum</keyword>
<evidence type="ECO:0000256" key="2">
    <source>
        <dbReference type="ARBA" id="ARBA00009010"/>
    </source>
</evidence>
<evidence type="ECO:0000256" key="5">
    <source>
        <dbReference type="ARBA" id="ARBA00022824"/>
    </source>
</evidence>
<dbReference type="AlphaFoldDB" id="A0A1I8IKX3"/>
<feature type="region of interest" description="Disordered" evidence="9">
    <location>
        <begin position="361"/>
        <end position="395"/>
    </location>
</feature>
<evidence type="ECO:0000256" key="9">
    <source>
        <dbReference type="SAM" id="MobiDB-lite"/>
    </source>
</evidence>
<name>A0A1I8IKX3_9PLAT</name>
<evidence type="ECO:0000256" key="6">
    <source>
        <dbReference type="ARBA" id="ARBA00022989"/>
    </source>
</evidence>
<evidence type="ECO:0000256" key="10">
    <source>
        <dbReference type="SAM" id="Phobius"/>
    </source>
</evidence>
<accession>A0A1I8IKX3</accession>
<sequence length="777" mass="85719">SPVGFGCRNPALAITRRATDSFRAAGQRDHVSQDRADSRIQLTPYPVSAGRLESLVDVVVELVGRPHRVFLNSVVGRVPLLHGLIGEVQQRVVAVRPVRPAGQSNVAGVAEGVHAAANSAAQRRMHVALHDQIAVCVARELRFQDCSQAVQRLASAGFQRRRTEQCDAFTAVGVTGLHEEHAAGVSAWIFVCSIVYTNAERARSVEVHRVGIESSRLQPGRHQAGVVKLELAQEPGQTALVGDEAAKMQPVHDVAACDARQCGAYDLSDNRRRRGADGVGAAVSRSAESVCITLARLASQVRASAVALVHETLSPMLSTSVPATHASLQQRSQQLQQEKQRLMQMLDERLTGLLDILGNDSDSQSHPVQQLSPSSDDSPKQSAAAEASKARQDLPEKEFRQRCSLLTELFELSHFRTLQNVFIALMSLYGLSTLICDTMDGKSLVDTLSLPLLRWAFGRLPDAIAIWMAMHAAVLLAAYPAYHHYAAAPPASRRWRLAWLASYIAFQLGFLVLPLRSLLAVQLPPASAIIVLTEQSRLMMKLHAFVWESASRGGPCPSFGRFLYFLFAPTLVYRDAYPQDRPTRWRYVASNLGQVAGCALFAHLLLVRYCLPVFSHWRRPSLAHFIHTVFQSALPGGLVLLLAFFAVLHSWLNAFAEMLRFGDRQELCLRFGKRSSSLATGCVFLLSSLFHEYILAFSLGFFFPALFVFFCGAGFGLMFANGRSRFWSVFVWASLFLGMGALMCLYSMEWFARRNCPTAYPGRPVLDFLVPRSFTCP</sequence>
<keyword evidence="11" id="KW-1185">Reference proteome</keyword>
<dbReference type="PANTHER" id="PTHR10408">
    <property type="entry name" value="STEROL O-ACYLTRANSFERASE"/>
    <property type="match status" value="1"/>
</dbReference>
<dbReference type="GO" id="GO:0005789">
    <property type="term" value="C:endoplasmic reticulum membrane"/>
    <property type="evidence" value="ECO:0007669"/>
    <property type="project" value="UniProtKB-SubCell"/>
</dbReference>
<feature type="transmembrane region" description="Helical" evidence="10">
    <location>
        <begin position="460"/>
        <end position="482"/>
    </location>
</feature>
<evidence type="ECO:0000256" key="4">
    <source>
        <dbReference type="ARBA" id="ARBA00022692"/>
    </source>
</evidence>
<dbReference type="PANTHER" id="PTHR10408:SF8">
    <property type="entry name" value="O-ACYLTRANSFERASE"/>
    <property type="match status" value="1"/>
</dbReference>
<dbReference type="Proteomes" id="UP000095280">
    <property type="component" value="Unplaced"/>
</dbReference>
<keyword evidence="4 10" id="KW-0812">Transmembrane</keyword>
<evidence type="ECO:0000256" key="7">
    <source>
        <dbReference type="ARBA" id="ARBA00023136"/>
    </source>
</evidence>
<feature type="transmembrane region" description="Helical" evidence="10">
    <location>
        <begin position="634"/>
        <end position="656"/>
    </location>
</feature>
<keyword evidence="7 10" id="KW-0472">Membrane</keyword>
<feature type="transmembrane region" description="Helical" evidence="10">
    <location>
        <begin position="591"/>
        <end position="614"/>
    </location>
</feature>
<comment type="subcellular location">
    <subcellularLocation>
        <location evidence="1">Endoplasmic reticulum membrane</location>
        <topology evidence="1">Multi-pass membrane protein</topology>
    </subcellularLocation>
</comment>
<keyword evidence="6 10" id="KW-1133">Transmembrane helix</keyword>
<dbReference type="GO" id="GO:0008203">
    <property type="term" value="P:cholesterol metabolic process"/>
    <property type="evidence" value="ECO:0007669"/>
    <property type="project" value="TreeGrafter"/>
</dbReference>
<organism evidence="11 12">
    <name type="scientific">Macrostomum lignano</name>
    <dbReference type="NCBI Taxonomy" id="282301"/>
    <lineage>
        <taxon>Eukaryota</taxon>
        <taxon>Metazoa</taxon>
        <taxon>Spiralia</taxon>
        <taxon>Lophotrochozoa</taxon>
        <taxon>Platyhelminthes</taxon>
        <taxon>Rhabditophora</taxon>
        <taxon>Macrostomorpha</taxon>
        <taxon>Macrostomida</taxon>
        <taxon>Macrostomidae</taxon>
        <taxon>Macrostomum</taxon>
    </lineage>
</organism>
<evidence type="ECO:0000256" key="1">
    <source>
        <dbReference type="ARBA" id="ARBA00004477"/>
    </source>
</evidence>
<keyword evidence="3" id="KW-0808">Transferase</keyword>
<dbReference type="GO" id="GO:0008374">
    <property type="term" value="F:O-acyltransferase activity"/>
    <property type="evidence" value="ECO:0007669"/>
    <property type="project" value="InterPro"/>
</dbReference>
<feature type="transmembrane region" description="Helical" evidence="10">
    <location>
        <begin position="701"/>
        <end position="720"/>
    </location>
</feature>
<evidence type="ECO:0000313" key="11">
    <source>
        <dbReference type="Proteomes" id="UP000095280"/>
    </source>
</evidence>
<keyword evidence="8" id="KW-0012">Acyltransferase</keyword>
<feature type="compositionally biased region" description="Polar residues" evidence="9">
    <location>
        <begin position="361"/>
        <end position="376"/>
    </location>
</feature>
<protein>
    <submittedName>
        <fullName evidence="12">Acyl_transf_3 domain-containing protein</fullName>
    </submittedName>
</protein>
<dbReference type="Pfam" id="PF03062">
    <property type="entry name" value="MBOAT"/>
    <property type="match status" value="1"/>
</dbReference>
<reference evidence="12" key="1">
    <citation type="submission" date="2016-11" db="UniProtKB">
        <authorList>
            <consortium name="WormBaseParasite"/>
        </authorList>
    </citation>
    <scope>IDENTIFICATION</scope>
</reference>
<comment type="similarity">
    <text evidence="2">Belongs to the membrane-bound acyltransferase family. Sterol o-acyltransferase subfamily.</text>
</comment>